<evidence type="ECO:0000256" key="1">
    <source>
        <dbReference type="ARBA" id="ARBA00001971"/>
    </source>
</evidence>
<gene>
    <name evidence="11" type="ORF">JAAARDRAFT_611408</name>
</gene>
<evidence type="ECO:0000256" key="3">
    <source>
        <dbReference type="ARBA" id="ARBA00022617"/>
    </source>
</evidence>
<sequence length="599" mass="68362">MKHWLSSLPPGVLFLVDNVFSVSFLAPASVLAATNIFYTRFSLHIPNWLSALSCLVSLPLVFAGRIIWKSFADEREAARMGARMAPVMNGKLPGNLDILMKFLNGSNNDYPGEALLEWMEHLNSNTFNLRLLWEDFIVTTEPEYIKTILSTDFHNYVKGERFQYAMESVLGSGVFNADGDMWKFHRSMTRPFFTHDRISHFDIFDRHAEDAIARMKDRFESGYAVDIQDLISRFTLDSTTEFLFGKDVRSLASPLPFPYTTGTKLPSGDIHLSQAEQFSRAFAQSQQIIADRSRTGEVWPLLEIFGDQTKKPMEVVNGYIEPILREALEKRKTSEKVIEGDKYEVGEGETLLDHLVKYTSDPVVLKDEILNIMIAGKDTTAVTMTCAIYLLAMHPSVLSKLRSEILERVGPHRRPTYDDIKEMKYLRAVLNETLRLFPPVPFNVRDSVNATTWPSCDPTQKPIYIPAGTTIPYSVFLMHRRTDLWGPDADEFDPERFIDTRLKKYLVPNPFIFLPFNAGPRICLGQQFAYNEMSFMLIRLFQTFSSVTLSPSSHVPGTLPPPEWSSARGRKGIEKFWPKSHLTMYSLGGLWVNMEEKEV</sequence>
<feature type="binding site" description="axial binding residue" evidence="8">
    <location>
        <position position="523"/>
    </location>
    <ligand>
        <name>heme</name>
        <dbReference type="ChEBI" id="CHEBI:30413"/>
    </ligand>
    <ligandPart>
        <name>Fe</name>
        <dbReference type="ChEBI" id="CHEBI:18248"/>
    </ligandPart>
</feature>
<keyword evidence="10" id="KW-0472">Membrane</keyword>
<evidence type="ECO:0008006" key="13">
    <source>
        <dbReference type="Google" id="ProtNLM"/>
    </source>
</evidence>
<keyword evidence="5 9" id="KW-0560">Oxidoreductase</keyword>
<keyword evidence="4 8" id="KW-0479">Metal-binding</keyword>
<keyword evidence="12" id="KW-1185">Reference proteome</keyword>
<dbReference type="InterPro" id="IPR002401">
    <property type="entry name" value="Cyt_P450_E_grp-I"/>
</dbReference>
<dbReference type="GO" id="GO:0016705">
    <property type="term" value="F:oxidoreductase activity, acting on paired donors, with incorporation or reduction of molecular oxygen"/>
    <property type="evidence" value="ECO:0007669"/>
    <property type="project" value="InterPro"/>
</dbReference>
<evidence type="ECO:0000313" key="11">
    <source>
        <dbReference type="EMBL" id="KDQ49960.1"/>
    </source>
</evidence>
<evidence type="ECO:0000256" key="8">
    <source>
        <dbReference type="PIRSR" id="PIRSR602401-1"/>
    </source>
</evidence>
<evidence type="ECO:0000256" key="5">
    <source>
        <dbReference type="ARBA" id="ARBA00023002"/>
    </source>
</evidence>
<feature type="transmembrane region" description="Helical" evidence="10">
    <location>
        <begin position="48"/>
        <end position="68"/>
    </location>
</feature>
<dbReference type="InParanoid" id="A0A067P841"/>
<protein>
    <recommendedName>
        <fullName evidence="13">Cytochrome P450 monooxygenase pc-3</fullName>
    </recommendedName>
</protein>
<dbReference type="PRINTS" id="PR00385">
    <property type="entry name" value="P450"/>
</dbReference>
<dbReference type="HOGENOM" id="CLU_001570_27_0_1"/>
<dbReference type="GO" id="GO:0005506">
    <property type="term" value="F:iron ion binding"/>
    <property type="evidence" value="ECO:0007669"/>
    <property type="project" value="InterPro"/>
</dbReference>
<dbReference type="SUPFAM" id="SSF48264">
    <property type="entry name" value="Cytochrome P450"/>
    <property type="match status" value="1"/>
</dbReference>
<evidence type="ECO:0000256" key="2">
    <source>
        <dbReference type="ARBA" id="ARBA00010617"/>
    </source>
</evidence>
<comment type="similarity">
    <text evidence="2 9">Belongs to the cytochrome P450 family.</text>
</comment>
<evidence type="ECO:0000256" key="4">
    <source>
        <dbReference type="ARBA" id="ARBA00022723"/>
    </source>
</evidence>
<dbReference type="Pfam" id="PF00067">
    <property type="entry name" value="p450"/>
    <property type="match status" value="1"/>
</dbReference>
<evidence type="ECO:0000256" key="9">
    <source>
        <dbReference type="RuleBase" id="RU000461"/>
    </source>
</evidence>
<accession>A0A067P841</accession>
<evidence type="ECO:0000313" key="12">
    <source>
        <dbReference type="Proteomes" id="UP000027265"/>
    </source>
</evidence>
<reference evidence="12" key="1">
    <citation type="journal article" date="2014" name="Proc. Natl. Acad. Sci. U.S.A.">
        <title>Extensive sampling of basidiomycete genomes demonstrates inadequacy of the white-rot/brown-rot paradigm for wood decay fungi.</title>
        <authorList>
            <person name="Riley R."/>
            <person name="Salamov A.A."/>
            <person name="Brown D.W."/>
            <person name="Nagy L.G."/>
            <person name="Floudas D."/>
            <person name="Held B.W."/>
            <person name="Levasseur A."/>
            <person name="Lombard V."/>
            <person name="Morin E."/>
            <person name="Otillar R."/>
            <person name="Lindquist E.A."/>
            <person name="Sun H."/>
            <person name="LaButti K.M."/>
            <person name="Schmutz J."/>
            <person name="Jabbour D."/>
            <person name="Luo H."/>
            <person name="Baker S.E."/>
            <person name="Pisabarro A.G."/>
            <person name="Walton J.D."/>
            <person name="Blanchette R.A."/>
            <person name="Henrissat B."/>
            <person name="Martin F."/>
            <person name="Cullen D."/>
            <person name="Hibbett D.S."/>
            <person name="Grigoriev I.V."/>
        </authorList>
    </citation>
    <scope>NUCLEOTIDE SEQUENCE [LARGE SCALE GENOMIC DNA]</scope>
    <source>
        <strain evidence="12">MUCL 33604</strain>
    </source>
</reference>
<dbReference type="InterPro" id="IPR017972">
    <property type="entry name" value="Cyt_P450_CS"/>
</dbReference>
<dbReference type="GO" id="GO:0020037">
    <property type="term" value="F:heme binding"/>
    <property type="evidence" value="ECO:0007669"/>
    <property type="project" value="InterPro"/>
</dbReference>
<dbReference type="PANTHER" id="PTHR24287:SF1">
    <property type="entry name" value="P450, PUTATIVE (EUROFUNG)-RELATED"/>
    <property type="match status" value="1"/>
</dbReference>
<dbReference type="AlphaFoldDB" id="A0A067P841"/>
<dbReference type="InterPro" id="IPR001128">
    <property type="entry name" value="Cyt_P450"/>
</dbReference>
<dbReference type="PROSITE" id="PS00086">
    <property type="entry name" value="CYTOCHROME_P450"/>
    <property type="match status" value="1"/>
</dbReference>
<dbReference type="InterPro" id="IPR036396">
    <property type="entry name" value="Cyt_P450_sf"/>
</dbReference>
<keyword evidence="6 8" id="KW-0408">Iron</keyword>
<keyword evidence="10" id="KW-1133">Transmembrane helix</keyword>
<keyword evidence="10" id="KW-0812">Transmembrane</keyword>
<dbReference type="OrthoDB" id="1470350at2759"/>
<keyword evidence="7 9" id="KW-0503">Monooxygenase</keyword>
<evidence type="ECO:0000256" key="7">
    <source>
        <dbReference type="ARBA" id="ARBA00023033"/>
    </source>
</evidence>
<dbReference type="CDD" id="cd11063">
    <property type="entry name" value="CYP52"/>
    <property type="match status" value="1"/>
</dbReference>
<dbReference type="EMBL" id="KL197769">
    <property type="protein sequence ID" value="KDQ49960.1"/>
    <property type="molecule type" value="Genomic_DNA"/>
</dbReference>
<dbReference type="GO" id="GO:0004497">
    <property type="term" value="F:monooxygenase activity"/>
    <property type="evidence" value="ECO:0007669"/>
    <property type="project" value="UniProtKB-KW"/>
</dbReference>
<organism evidence="11 12">
    <name type="scientific">Jaapia argillacea MUCL 33604</name>
    <dbReference type="NCBI Taxonomy" id="933084"/>
    <lineage>
        <taxon>Eukaryota</taxon>
        <taxon>Fungi</taxon>
        <taxon>Dikarya</taxon>
        <taxon>Basidiomycota</taxon>
        <taxon>Agaricomycotina</taxon>
        <taxon>Agaricomycetes</taxon>
        <taxon>Agaricomycetidae</taxon>
        <taxon>Jaapiales</taxon>
        <taxon>Jaapiaceae</taxon>
        <taxon>Jaapia</taxon>
    </lineage>
</organism>
<dbReference type="STRING" id="933084.A0A067P841"/>
<proteinExistence type="inferred from homology"/>
<evidence type="ECO:0000256" key="6">
    <source>
        <dbReference type="ARBA" id="ARBA00023004"/>
    </source>
</evidence>
<dbReference type="Gene3D" id="1.10.630.10">
    <property type="entry name" value="Cytochrome P450"/>
    <property type="match status" value="1"/>
</dbReference>
<dbReference type="Proteomes" id="UP000027265">
    <property type="component" value="Unassembled WGS sequence"/>
</dbReference>
<keyword evidence="3 8" id="KW-0349">Heme</keyword>
<name>A0A067P841_9AGAM</name>
<comment type="cofactor">
    <cofactor evidence="1 8">
        <name>heme</name>
        <dbReference type="ChEBI" id="CHEBI:30413"/>
    </cofactor>
</comment>
<dbReference type="InterPro" id="IPR047146">
    <property type="entry name" value="Cyt_P450_E_CYP52_fungi"/>
</dbReference>
<dbReference type="PANTHER" id="PTHR24287">
    <property type="entry name" value="P450, PUTATIVE (EUROFUNG)-RELATED"/>
    <property type="match status" value="1"/>
</dbReference>
<evidence type="ECO:0000256" key="10">
    <source>
        <dbReference type="SAM" id="Phobius"/>
    </source>
</evidence>
<dbReference type="PRINTS" id="PR00463">
    <property type="entry name" value="EP450I"/>
</dbReference>